<name>A0ABQ9WVH3_9EUKA</name>
<comment type="caution">
    <text evidence="1">The sequence shown here is derived from an EMBL/GenBank/DDBJ whole genome shotgun (WGS) entry which is preliminary data.</text>
</comment>
<evidence type="ECO:0000313" key="1">
    <source>
        <dbReference type="EMBL" id="KAK2943333.1"/>
    </source>
</evidence>
<sequence>MIAFNTKTSPSTDSYCPVQSQSALDASLEAKAQKFLESVIQTNTNSADTLLNSLSRTADESSTTFVQSIVVLISSASQIINTAAMRLLESLIDACSPEVRFPLVQADLIPQLISTLNPQDHSFEEAEYLHICLLSIINQTFNLATPNDLDEIETEDDDEQPTVYEAVLKQVLAPSEKYIRHLCVNRTSIIDGDQSRIFMELLARLVGICTHCELSMNSVLHMPVFLTIPSYLSFVKNDFSVCDFLEEMNYSQEEWNNTRGEVQQLWNSVHRMLRMEGIEDVFEEKLQNDEDESGSYVVAASIEWNNVHGMNIPEQE</sequence>
<keyword evidence="2" id="KW-1185">Reference proteome</keyword>
<dbReference type="EMBL" id="JARBJD010000352">
    <property type="protein sequence ID" value="KAK2943333.1"/>
    <property type="molecule type" value="Genomic_DNA"/>
</dbReference>
<protein>
    <submittedName>
        <fullName evidence="1">Uncharacterized protein</fullName>
    </submittedName>
</protein>
<dbReference type="SUPFAM" id="SSF48371">
    <property type="entry name" value="ARM repeat"/>
    <property type="match status" value="1"/>
</dbReference>
<proteinExistence type="predicted"/>
<evidence type="ECO:0000313" key="2">
    <source>
        <dbReference type="Proteomes" id="UP001281761"/>
    </source>
</evidence>
<dbReference type="Proteomes" id="UP001281761">
    <property type="component" value="Unassembled WGS sequence"/>
</dbReference>
<reference evidence="1 2" key="1">
    <citation type="journal article" date="2022" name="bioRxiv">
        <title>Genomics of Preaxostyla Flagellates Illuminates Evolutionary Transitions and the Path Towards Mitochondrial Loss.</title>
        <authorList>
            <person name="Novak L.V.F."/>
            <person name="Treitli S.C."/>
            <person name="Pyrih J."/>
            <person name="Halakuc P."/>
            <person name="Pipaliya S.V."/>
            <person name="Vacek V."/>
            <person name="Brzon O."/>
            <person name="Soukal P."/>
            <person name="Eme L."/>
            <person name="Dacks J.B."/>
            <person name="Karnkowska A."/>
            <person name="Elias M."/>
            <person name="Hampl V."/>
        </authorList>
    </citation>
    <scope>NUCLEOTIDE SEQUENCE [LARGE SCALE GENOMIC DNA]</scope>
    <source>
        <strain evidence="1">NAU3</strain>
        <tissue evidence="1">Gut</tissue>
    </source>
</reference>
<accession>A0ABQ9WVH3</accession>
<gene>
    <name evidence="1" type="ORF">BLNAU_21758</name>
</gene>
<dbReference type="InterPro" id="IPR016024">
    <property type="entry name" value="ARM-type_fold"/>
</dbReference>
<organism evidence="1 2">
    <name type="scientific">Blattamonas nauphoetae</name>
    <dbReference type="NCBI Taxonomy" id="2049346"/>
    <lineage>
        <taxon>Eukaryota</taxon>
        <taxon>Metamonada</taxon>
        <taxon>Preaxostyla</taxon>
        <taxon>Oxymonadida</taxon>
        <taxon>Blattamonas</taxon>
    </lineage>
</organism>